<dbReference type="GO" id="GO:0061522">
    <property type="term" value="F:1,4-dihydroxy-2-naphthoyl-CoA thioesterase activity"/>
    <property type="evidence" value="ECO:0007669"/>
    <property type="project" value="TreeGrafter"/>
</dbReference>
<evidence type="ECO:0000313" key="3">
    <source>
        <dbReference type="EMBL" id="QKS23174.1"/>
    </source>
</evidence>
<reference evidence="3 4" key="1">
    <citation type="submission" date="2019-12" db="EMBL/GenBank/DDBJ databases">
        <title>Genome sequencing and assembly of endphytes of Porphyra tenera.</title>
        <authorList>
            <person name="Park J.M."/>
            <person name="Shin R."/>
            <person name="Jo S.H."/>
        </authorList>
    </citation>
    <scope>NUCLEOTIDE SEQUENCE [LARGE SCALE GENOMIC DNA]</scope>
    <source>
        <strain evidence="3 4">GPM3</strain>
    </source>
</reference>
<dbReference type="InterPro" id="IPR006683">
    <property type="entry name" value="Thioestr_dom"/>
</dbReference>
<dbReference type="NCBIfam" id="TIGR00369">
    <property type="entry name" value="unchar_dom_1"/>
    <property type="match status" value="1"/>
</dbReference>
<organism evidence="3 4">
    <name type="scientific">Vreelandella titanicae</name>
    <dbReference type="NCBI Taxonomy" id="664683"/>
    <lineage>
        <taxon>Bacteria</taxon>
        <taxon>Pseudomonadati</taxon>
        <taxon>Pseudomonadota</taxon>
        <taxon>Gammaproteobacteria</taxon>
        <taxon>Oceanospirillales</taxon>
        <taxon>Halomonadaceae</taxon>
        <taxon>Vreelandella</taxon>
    </lineage>
</organism>
<comment type="similarity">
    <text evidence="1">Belongs to the thioesterase PaaI family.</text>
</comment>
<proteinExistence type="inferred from homology"/>
<keyword evidence="4" id="KW-1185">Reference proteome</keyword>
<dbReference type="GO" id="GO:0005829">
    <property type="term" value="C:cytosol"/>
    <property type="evidence" value="ECO:0007669"/>
    <property type="project" value="TreeGrafter"/>
</dbReference>
<accession>A0A6N0YUL3</accession>
<dbReference type="PANTHER" id="PTHR43240">
    <property type="entry name" value="1,4-DIHYDROXY-2-NAPHTHOYL-COA THIOESTERASE 1"/>
    <property type="match status" value="1"/>
</dbReference>
<dbReference type="Proteomes" id="UP000509761">
    <property type="component" value="Chromosome"/>
</dbReference>
<accession>A0A653QDK0</accession>
<dbReference type="RefSeq" id="WP_022523788.1">
    <property type="nucleotide sequence ID" value="NZ_CBDIPO010000002.1"/>
</dbReference>
<dbReference type="PANTHER" id="PTHR43240:SF5">
    <property type="entry name" value="1,4-DIHYDROXY-2-NAPHTHOYL-COA THIOESTERASE 1"/>
    <property type="match status" value="1"/>
</dbReference>
<dbReference type="CDD" id="cd03443">
    <property type="entry name" value="PaaI_thioesterase"/>
    <property type="match status" value="1"/>
</dbReference>
<dbReference type="EC" id="3.1.2.-" evidence="3"/>
<dbReference type="Gene3D" id="3.10.129.10">
    <property type="entry name" value="Hotdog Thioesterase"/>
    <property type="match status" value="1"/>
</dbReference>
<keyword evidence="2 3" id="KW-0378">Hydrolase</keyword>
<gene>
    <name evidence="3" type="ORF">FX987_00926</name>
</gene>
<dbReference type="EMBL" id="CP054580">
    <property type="protein sequence ID" value="QKS23174.1"/>
    <property type="molecule type" value="Genomic_DNA"/>
</dbReference>
<evidence type="ECO:0000313" key="4">
    <source>
        <dbReference type="Proteomes" id="UP000509761"/>
    </source>
</evidence>
<evidence type="ECO:0000256" key="2">
    <source>
        <dbReference type="ARBA" id="ARBA00022801"/>
    </source>
</evidence>
<dbReference type="InterPro" id="IPR029069">
    <property type="entry name" value="HotDog_dom_sf"/>
</dbReference>
<sequence>MIWQKQITLDELGLSAKETLISHLGIEFTKIGDDSLSGRMPVDARTIQPAGILHGGASVVLAETLGSIAANFCLKDCSKIAVGQEINANHVRPMQSGWVYGTARPLHIGGSTQIWEIHIKNNDERLVCVSRLTMAVINKW</sequence>
<evidence type="ECO:0000256" key="1">
    <source>
        <dbReference type="ARBA" id="ARBA00008324"/>
    </source>
</evidence>
<dbReference type="Pfam" id="PF03061">
    <property type="entry name" value="4HBT"/>
    <property type="match status" value="1"/>
</dbReference>
<dbReference type="AlphaFoldDB" id="A0A653QDK0"/>
<protein>
    <submittedName>
        <fullName evidence="3">Esterase</fullName>
        <ecNumber evidence="3">3.1.2.-</ecNumber>
    </submittedName>
</protein>
<dbReference type="InterPro" id="IPR003736">
    <property type="entry name" value="PAAI_dom"/>
</dbReference>
<dbReference type="SUPFAM" id="SSF54637">
    <property type="entry name" value="Thioesterase/thiol ester dehydrase-isomerase"/>
    <property type="match status" value="1"/>
</dbReference>
<name>A0A653QDK0_9GAMM</name>